<evidence type="ECO:0000256" key="1">
    <source>
        <dbReference type="SAM" id="MobiDB-lite"/>
    </source>
</evidence>
<evidence type="ECO:0000313" key="2">
    <source>
        <dbReference type="EMBL" id="KDQ22081.1"/>
    </source>
</evidence>
<feature type="region of interest" description="Disordered" evidence="1">
    <location>
        <begin position="1"/>
        <end position="27"/>
    </location>
</feature>
<dbReference type="SUPFAM" id="SSF81383">
    <property type="entry name" value="F-box domain"/>
    <property type="match status" value="1"/>
</dbReference>
<dbReference type="InterPro" id="IPR036047">
    <property type="entry name" value="F-box-like_dom_sf"/>
</dbReference>
<evidence type="ECO:0000313" key="3">
    <source>
        <dbReference type="Proteomes" id="UP000027073"/>
    </source>
</evidence>
<accession>A0A067NE60</accession>
<dbReference type="Gene3D" id="1.20.1280.50">
    <property type="match status" value="1"/>
</dbReference>
<proteinExistence type="predicted"/>
<dbReference type="VEuPathDB" id="FungiDB:PLEOSDRAFT_1086850"/>
<dbReference type="OrthoDB" id="2884925at2759"/>
<organism evidence="2 3">
    <name type="scientific">Pleurotus ostreatus (strain PC15)</name>
    <name type="common">Oyster mushroom</name>
    <dbReference type="NCBI Taxonomy" id="1137138"/>
    <lineage>
        <taxon>Eukaryota</taxon>
        <taxon>Fungi</taxon>
        <taxon>Dikarya</taxon>
        <taxon>Basidiomycota</taxon>
        <taxon>Agaricomycotina</taxon>
        <taxon>Agaricomycetes</taxon>
        <taxon>Agaricomycetidae</taxon>
        <taxon>Agaricales</taxon>
        <taxon>Pleurotineae</taxon>
        <taxon>Pleurotaceae</taxon>
        <taxon>Pleurotus</taxon>
    </lineage>
</organism>
<dbReference type="HOGENOM" id="CLU_024199_2_2_1"/>
<name>A0A067NE60_PLEO1</name>
<dbReference type="Proteomes" id="UP000027073">
    <property type="component" value="Unassembled WGS sequence"/>
</dbReference>
<dbReference type="AlphaFoldDB" id="A0A067NE60"/>
<reference evidence="3" key="1">
    <citation type="journal article" date="2014" name="Proc. Natl. Acad. Sci. U.S.A.">
        <title>Extensive sampling of basidiomycete genomes demonstrates inadequacy of the white-rot/brown-rot paradigm for wood decay fungi.</title>
        <authorList>
            <person name="Riley R."/>
            <person name="Salamov A.A."/>
            <person name="Brown D.W."/>
            <person name="Nagy L.G."/>
            <person name="Floudas D."/>
            <person name="Held B.W."/>
            <person name="Levasseur A."/>
            <person name="Lombard V."/>
            <person name="Morin E."/>
            <person name="Otillar R."/>
            <person name="Lindquist E.A."/>
            <person name="Sun H."/>
            <person name="LaButti K.M."/>
            <person name="Schmutz J."/>
            <person name="Jabbour D."/>
            <person name="Luo H."/>
            <person name="Baker S.E."/>
            <person name="Pisabarro A.G."/>
            <person name="Walton J.D."/>
            <person name="Blanchette R.A."/>
            <person name="Henrissat B."/>
            <person name="Martin F."/>
            <person name="Cullen D."/>
            <person name="Hibbett D.S."/>
            <person name="Grigoriev I.V."/>
        </authorList>
    </citation>
    <scope>NUCLEOTIDE SEQUENCE [LARGE SCALE GENOMIC DNA]</scope>
    <source>
        <strain evidence="3">PC15</strain>
    </source>
</reference>
<dbReference type="InParanoid" id="A0A067NE60"/>
<dbReference type="SUPFAM" id="SSF52058">
    <property type="entry name" value="L domain-like"/>
    <property type="match status" value="1"/>
</dbReference>
<protein>
    <submittedName>
        <fullName evidence="2">Uncharacterized protein</fullName>
    </submittedName>
</protein>
<sequence length="542" mass="61711">MFSDSESESEYGVSKPHPNPELTHRDYLDTPSNCTAQNLIEAEIAAHEAAILQLKVRRNAYSPISKLPAEILAKLFILVRRSFSDFGDFPGCLNVATVCHSWREVFVSTTQLWDDLDLSKIKSQDCAELMLARSKQGALHIQWTRPLLDRSVLSAVSSQILRIQDLDICGQSLAILDFFPSKNRALPEMQRLALRRQVRATDAPPISMERVLSMDMPRLHTLELQNIYLPSIRVFQPSPCLQTLHITTPKRLLSLPDILTVLRATPTLHDLTLTHALFLTLPSPISREDPKYALVDLAQLTCLSVSCNYFRDIALLLQHVRYPCSARVLLRSVTFPHEAGPTEPGCLEVLTAVLSRWAQSTSAGLADRMWLLNKFAWDFKIGVALGEVSLLDIHCEEGGSRDQLRHLFHLHTLLPSRCVRILHISGFGAIEHPEEWTELFVRNHQVQRLVLETQEHPRIIQTLTDQSDTSILPQLKSLMLIRCCFDGHRSDRRFTPRVSELLQQRIDQTPLKIFKIRNCVIEPATVRSLRNIIHVDWDQFLP</sequence>
<gene>
    <name evidence="2" type="ORF">PLEOSDRAFT_1086850</name>
</gene>
<dbReference type="Gene3D" id="3.80.10.10">
    <property type="entry name" value="Ribonuclease Inhibitor"/>
    <property type="match status" value="1"/>
</dbReference>
<dbReference type="EMBL" id="KL198014">
    <property type="protein sequence ID" value="KDQ22081.1"/>
    <property type="molecule type" value="Genomic_DNA"/>
</dbReference>
<dbReference type="InterPro" id="IPR032675">
    <property type="entry name" value="LRR_dom_sf"/>
</dbReference>